<evidence type="ECO:0000256" key="4">
    <source>
        <dbReference type="ARBA" id="ARBA00006915"/>
    </source>
</evidence>
<evidence type="ECO:0000256" key="8">
    <source>
        <dbReference type="ARBA" id="ARBA00022676"/>
    </source>
</evidence>
<evidence type="ECO:0000313" key="14">
    <source>
        <dbReference type="Proteomes" id="UP000004567"/>
    </source>
</evidence>
<dbReference type="InterPro" id="IPR013102">
    <property type="entry name" value="PYNP_C"/>
</dbReference>
<evidence type="ECO:0000256" key="1">
    <source>
        <dbReference type="ARBA" id="ARBA00001066"/>
    </source>
</evidence>
<dbReference type="Gene3D" id="1.20.970.10">
    <property type="entry name" value="Transferase, Pyrimidine Nucleoside Phosphorylase, Chain C"/>
    <property type="match status" value="1"/>
</dbReference>
<dbReference type="PATRIC" id="fig|1144300.3.peg.551"/>
<accession>H4GIW6</accession>
<dbReference type="SUPFAM" id="SSF47648">
    <property type="entry name" value="Nucleoside phosphorylase/phosphoribosyltransferase N-terminal domain"/>
    <property type="match status" value="1"/>
</dbReference>
<evidence type="ECO:0000256" key="9">
    <source>
        <dbReference type="ARBA" id="ARBA00022679"/>
    </source>
</evidence>
<gene>
    <name evidence="13" type="ORF">PS3_8251</name>
</gene>
<dbReference type="InterPro" id="IPR000312">
    <property type="entry name" value="Glycosyl_Trfase_fam3"/>
</dbReference>
<dbReference type="InterPro" id="IPR017459">
    <property type="entry name" value="Glycosyl_Trfase_fam3_N_dom"/>
</dbReference>
<evidence type="ECO:0000256" key="7">
    <source>
        <dbReference type="ARBA" id="ARBA00014680"/>
    </source>
</evidence>
<keyword evidence="9" id="KW-0808">Transferase</keyword>
<evidence type="ECO:0000256" key="2">
    <source>
        <dbReference type="ARBA" id="ARBA00001958"/>
    </source>
</evidence>
<dbReference type="PANTHER" id="PTHR10515">
    <property type="entry name" value="THYMIDINE PHOSPHORYLASE"/>
    <property type="match status" value="1"/>
</dbReference>
<dbReference type="Pfam" id="PF00591">
    <property type="entry name" value="Glycos_transf_3"/>
    <property type="match status" value="1"/>
</dbReference>
<comment type="caution">
    <text evidence="13">The sequence shown here is derived from an EMBL/GenBank/DDBJ whole genome shotgun (WGS) entry which is preliminary data.</text>
</comment>
<dbReference type="EMBL" id="AICN01000024">
    <property type="protein sequence ID" value="EHS87138.1"/>
    <property type="molecule type" value="Genomic_DNA"/>
</dbReference>
<dbReference type="PROSITE" id="PS00647">
    <property type="entry name" value="THYMID_PHOSPHORYLASE"/>
    <property type="match status" value="1"/>
</dbReference>
<dbReference type="STRING" id="1144300.PS3_8251"/>
<evidence type="ECO:0000313" key="13">
    <source>
        <dbReference type="EMBL" id="EHS87138.1"/>
    </source>
</evidence>
<evidence type="ECO:0000256" key="6">
    <source>
        <dbReference type="ARBA" id="ARBA00011889"/>
    </source>
</evidence>
<evidence type="ECO:0000259" key="12">
    <source>
        <dbReference type="SMART" id="SM00941"/>
    </source>
</evidence>
<dbReference type="SUPFAM" id="SSF52418">
    <property type="entry name" value="Nucleoside phosphorylase/phosphoribosyltransferase catalytic domain"/>
    <property type="match status" value="1"/>
</dbReference>
<dbReference type="InterPro" id="IPR018090">
    <property type="entry name" value="Pyrmidine_PPas_bac/euk"/>
</dbReference>
<dbReference type="InterPro" id="IPR036320">
    <property type="entry name" value="Glycosyl_Trfase_fam3_N_dom_sf"/>
</dbReference>
<dbReference type="GO" id="GO:0006206">
    <property type="term" value="P:pyrimidine nucleobase metabolic process"/>
    <property type="evidence" value="ECO:0007669"/>
    <property type="project" value="InterPro"/>
</dbReference>
<dbReference type="InterPro" id="IPR035902">
    <property type="entry name" value="Nuc_phospho_transferase"/>
</dbReference>
<dbReference type="GO" id="GO:0006213">
    <property type="term" value="P:pyrimidine nucleoside metabolic process"/>
    <property type="evidence" value="ECO:0007669"/>
    <property type="project" value="InterPro"/>
</dbReference>
<dbReference type="OrthoDB" id="9763887at2"/>
<dbReference type="NCBIfam" id="NF004490">
    <property type="entry name" value="PRK05820.1"/>
    <property type="match status" value="1"/>
</dbReference>
<dbReference type="Proteomes" id="UP000004567">
    <property type="component" value="Unassembled WGS sequence"/>
</dbReference>
<dbReference type="Gene3D" id="3.90.1170.30">
    <property type="entry name" value="Pyrimidine nucleoside phosphorylase-like, C-terminal domain"/>
    <property type="match status" value="1"/>
</dbReference>
<evidence type="ECO:0000256" key="3">
    <source>
        <dbReference type="ARBA" id="ARBA00003877"/>
    </source>
</evidence>
<comment type="subunit">
    <text evidence="5">Homodimer.</text>
</comment>
<dbReference type="GO" id="GO:0005829">
    <property type="term" value="C:cytosol"/>
    <property type="evidence" value="ECO:0007669"/>
    <property type="project" value="TreeGrafter"/>
</dbReference>
<comment type="similarity">
    <text evidence="4">Belongs to the thymidine/pyrimidine-nucleoside phosphorylase family.</text>
</comment>
<dbReference type="SMART" id="SM00941">
    <property type="entry name" value="PYNP_C"/>
    <property type="match status" value="1"/>
</dbReference>
<name>H4GIW6_9LACO</name>
<dbReference type="InterPro" id="IPR036566">
    <property type="entry name" value="PYNP-like_C_sf"/>
</dbReference>
<reference evidence="13 14" key="1">
    <citation type="journal article" date="2013" name="Genome Announc.">
        <title>Genome Sequence of Lactobacillus gastricus PS3, a Strain Isolated from Human Milk.</title>
        <authorList>
            <person name="Martin V."/>
            <person name="Cardenas N."/>
            <person name="Jimenez E."/>
            <person name="Maldonado A."/>
            <person name="Rodriguez J.M."/>
            <person name="Fernandez L."/>
        </authorList>
    </citation>
    <scope>NUCLEOTIDE SEQUENCE [LARGE SCALE GENOMIC DNA]</scope>
    <source>
        <strain evidence="13 14">PS3</strain>
    </source>
</reference>
<comment type="cofactor">
    <cofactor evidence="2">
        <name>K(+)</name>
        <dbReference type="ChEBI" id="CHEBI:29103"/>
    </cofactor>
</comment>
<dbReference type="PANTHER" id="PTHR10515:SF0">
    <property type="entry name" value="THYMIDINE PHOSPHORYLASE"/>
    <property type="match status" value="1"/>
</dbReference>
<dbReference type="PIRSF" id="PIRSF000478">
    <property type="entry name" value="TP_PyNP"/>
    <property type="match status" value="1"/>
</dbReference>
<dbReference type="Gene3D" id="3.40.1030.10">
    <property type="entry name" value="Nucleoside phosphorylase/phosphoribosyltransferase catalytic domain"/>
    <property type="match status" value="1"/>
</dbReference>
<proteinExistence type="inferred from homology"/>
<organism evidence="13 14">
    <name type="scientific">Limosilactobacillus gastricus PS3</name>
    <dbReference type="NCBI Taxonomy" id="1144300"/>
    <lineage>
        <taxon>Bacteria</taxon>
        <taxon>Bacillati</taxon>
        <taxon>Bacillota</taxon>
        <taxon>Bacilli</taxon>
        <taxon>Lactobacillales</taxon>
        <taxon>Lactobacillaceae</taxon>
        <taxon>Limosilactobacillus</taxon>
    </lineage>
</organism>
<comment type="catalytic activity">
    <reaction evidence="10">
        <text>uridine + phosphate = alpha-D-ribose 1-phosphate + uracil</text>
        <dbReference type="Rhea" id="RHEA:24388"/>
        <dbReference type="ChEBI" id="CHEBI:16704"/>
        <dbReference type="ChEBI" id="CHEBI:17568"/>
        <dbReference type="ChEBI" id="CHEBI:43474"/>
        <dbReference type="ChEBI" id="CHEBI:57720"/>
        <dbReference type="EC" id="2.4.2.2"/>
    </reaction>
</comment>
<dbReference type="Pfam" id="PF07831">
    <property type="entry name" value="PYNP_C"/>
    <property type="match status" value="1"/>
</dbReference>
<dbReference type="NCBIfam" id="TIGR02644">
    <property type="entry name" value="Y_phosphoryl"/>
    <property type="match status" value="1"/>
</dbReference>
<dbReference type="NCBIfam" id="NF004747">
    <property type="entry name" value="PRK06078.1"/>
    <property type="match status" value="1"/>
</dbReference>
<dbReference type="SUPFAM" id="SSF54680">
    <property type="entry name" value="Pyrimidine nucleoside phosphorylase C-terminal domain"/>
    <property type="match status" value="1"/>
</dbReference>
<dbReference type="InterPro" id="IPR000053">
    <property type="entry name" value="Thymidine/pyrmidine_PPase"/>
</dbReference>
<evidence type="ECO:0000256" key="5">
    <source>
        <dbReference type="ARBA" id="ARBA00011738"/>
    </source>
</evidence>
<protein>
    <recommendedName>
        <fullName evidence="7">Pyrimidine-nucleoside phosphorylase</fullName>
        <ecNumber evidence="6">2.4.2.2</ecNumber>
    </recommendedName>
</protein>
<comment type="function">
    <text evidence="3">Catalyzes phosphorolysis of the pyrimidine nucleosides uridine, thymidine and 2'-deoxyuridine with the formation of the corresponding pyrimidine base and ribose-1-phosphate.</text>
</comment>
<dbReference type="FunFam" id="3.40.1030.10:FF:000003">
    <property type="entry name" value="Pyrimidine-nucleoside phosphorylase"/>
    <property type="match status" value="1"/>
</dbReference>
<evidence type="ECO:0000256" key="10">
    <source>
        <dbReference type="ARBA" id="ARBA00048453"/>
    </source>
</evidence>
<feature type="domain" description="Pyrimidine nucleoside phosphorylase C-terminal" evidence="12">
    <location>
        <begin position="345"/>
        <end position="418"/>
    </location>
</feature>
<keyword evidence="8" id="KW-0328">Glycosyltransferase</keyword>
<sequence>MRMLDVIDRKRNGHQLCDQELAFFVQGVVEGTIPDYQISALLMAIYFQGMTDEEQASLTMKMLASGDQLDLSAISGVKVDKHSTGGVGDKTSLPLAAMVAALGIPVPMISGRGLGHTGGTLDKLEAIPGYRIDLSEAEFIDQVARDGLAIVGATGEVAPTDKKIYALRDVTDTVDSIPLIASSIMSKKIASGTDALVIDVKTGAGAFMKTLDDSRALAKALVTIGQQVGLDCKAIISDMNQPLGNKIGNALEIEETIDLLKGQGPADLLELVLTLGSYMAVMGGKATDSEQGRAKLLQTIEDGSALAKFKQLVIDQGGDARVIEDYTVMPQAKYKIAYQAKRSGVLAKLTADEIGKAAMVLGGGRQQAEDQLDYAVGIELHKKLGDPVETGEPILTIYSNQPEIQDALALLDDGIEISDQVEVPDLIHEVIE</sequence>
<dbReference type="RefSeq" id="WP_007121999.1">
    <property type="nucleotide sequence ID" value="NZ_AICN01000024.1"/>
</dbReference>
<dbReference type="GO" id="GO:0009032">
    <property type="term" value="F:thymidine phosphorylase activity"/>
    <property type="evidence" value="ECO:0007669"/>
    <property type="project" value="TreeGrafter"/>
</dbReference>
<comment type="catalytic activity">
    <reaction evidence="11">
        <text>thymidine + phosphate = 2-deoxy-alpha-D-ribose 1-phosphate + thymine</text>
        <dbReference type="Rhea" id="RHEA:16037"/>
        <dbReference type="ChEBI" id="CHEBI:17748"/>
        <dbReference type="ChEBI" id="CHEBI:17821"/>
        <dbReference type="ChEBI" id="CHEBI:43474"/>
        <dbReference type="ChEBI" id="CHEBI:57259"/>
        <dbReference type="EC" id="2.4.2.2"/>
    </reaction>
</comment>
<dbReference type="GO" id="GO:0004645">
    <property type="term" value="F:1,4-alpha-oligoglucan phosphorylase activity"/>
    <property type="evidence" value="ECO:0007669"/>
    <property type="project" value="InterPro"/>
</dbReference>
<dbReference type="AlphaFoldDB" id="H4GIW6"/>
<dbReference type="Pfam" id="PF02885">
    <property type="entry name" value="Glycos_trans_3N"/>
    <property type="match status" value="1"/>
</dbReference>
<dbReference type="InterPro" id="IPR017872">
    <property type="entry name" value="Pyrmidine_PPase_CS"/>
</dbReference>
<comment type="catalytic activity">
    <reaction evidence="1">
        <text>2'-deoxyuridine + phosphate = 2-deoxy-alpha-D-ribose 1-phosphate + uracil</text>
        <dbReference type="Rhea" id="RHEA:22824"/>
        <dbReference type="ChEBI" id="CHEBI:16450"/>
        <dbReference type="ChEBI" id="CHEBI:17568"/>
        <dbReference type="ChEBI" id="CHEBI:43474"/>
        <dbReference type="ChEBI" id="CHEBI:57259"/>
        <dbReference type="EC" id="2.4.2.2"/>
    </reaction>
</comment>
<evidence type="ECO:0000256" key="11">
    <source>
        <dbReference type="ARBA" id="ARBA00048525"/>
    </source>
</evidence>
<dbReference type="EC" id="2.4.2.2" evidence="6"/>